<keyword evidence="1" id="KW-1133">Transmembrane helix</keyword>
<keyword evidence="1" id="KW-0812">Transmembrane</keyword>
<evidence type="ECO:0000256" key="1">
    <source>
        <dbReference type="SAM" id="Phobius"/>
    </source>
</evidence>
<accession>A0ABQ2DI69</accession>
<name>A0ABQ2DI69_9BACI</name>
<reference evidence="3" key="1">
    <citation type="journal article" date="2019" name="Int. J. Syst. Evol. Microbiol.">
        <title>The Global Catalogue of Microorganisms (GCM) 10K type strain sequencing project: providing services to taxonomists for standard genome sequencing and annotation.</title>
        <authorList>
            <consortium name="The Broad Institute Genomics Platform"/>
            <consortium name="The Broad Institute Genome Sequencing Center for Infectious Disease"/>
            <person name="Wu L."/>
            <person name="Ma J."/>
        </authorList>
    </citation>
    <scope>NUCLEOTIDE SEQUENCE [LARGE SCALE GENOMIC DNA]</scope>
    <source>
        <strain evidence="3">JCM 30071</strain>
    </source>
</reference>
<keyword evidence="1" id="KW-0472">Membrane</keyword>
<proteinExistence type="predicted"/>
<sequence>MVINARIGKSEKNIQTIIRIGTYTRMTFGLFFPTLCMSFTFHLRRLDFLSDKHETLDKS</sequence>
<dbReference type="EMBL" id="BMPN01000003">
    <property type="protein sequence ID" value="GGJ58484.1"/>
    <property type="molecule type" value="Genomic_DNA"/>
</dbReference>
<evidence type="ECO:0000313" key="2">
    <source>
        <dbReference type="EMBL" id="GGJ58484.1"/>
    </source>
</evidence>
<protein>
    <submittedName>
        <fullName evidence="2">Uncharacterized protein</fullName>
    </submittedName>
</protein>
<comment type="caution">
    <text evidence="2">The sequence shown here is derived from an EMBL/GenBank/DDBJ whole genome shotgun (WGS) entry which is preliminary data.</text>
</comment>
<dbReference type="Proteomes" id="UP000634435">
    <property type="component" value="Unassembled WGS sequence"/>
</dbReference>
<organism evidence="2 3">
    <name type="scientific">Virgibacillus kapii</name>
    <dbReference type="NCBI Taxonomy" id="1638645"/>
    <lineage>
        <taxon>Bacteria</taxon>
        <taxon>Bacillati</taxon>
        <taxon>Bacillota</taxon>
        <taxon>Bacilli</taxon>
        <taxon>Bacillales</taxon>
        <taxon>Bacillaceae</taxon>
        <taxon>Virgibacillus</taxon>
    </lineage>
</organism>
<evidence type="ECO:0000313" key="3">
    <source>
        <dbReference type="Proteomes" id="UP000634435"/>
    </source>
</evidence>
<gene>
    <name evidence="2" type="ORF">GCM10007111_20680</name>
</gene>
<keyword evidence="3" id="KW-1185">Reference proteome</keyword>
<feature type="transmembrane region" description="Helical" evidence="1">
    <location>
        <begin position="20"/>
        <end position="41"/>
    </location>
</feature>